<evidence type="ECO:0000313" key="1">
    <source>
        <dbReference type="EMBL" id="QOJ79045.1"/>
    </source>
</evidence>
<dbReference type="AlphaFoldDB" id="A0A7L9FJS8"/>
<dbReference type="GeneID" id="59148398"/>
<organism evidence="1 2">
    <name type="scientific">Infirmifilum lucidum</name>
    <dbReference type="NCBI Taxonomy" id="2776706"/>
    <lineage>
        <taxon>Archaea</taxon>
        <taxon>Thermoproteota</taxon>
        <taxon>Thermoprotei</taxon>
        <taxon>Thermofilales</taxon>
        <taxon>Thermofilaceae</taxon>
        <taxon>Infirmifilum</taxon>
    </lineage>
</organism>
<accession>A0A7L9FJS8</accession>
<dbReference type="Proteomes" id="UP000594121">
    <property type="component" value="Chromosome"/>
</dbReference>
<dbReference type="EMBL" id="CP062310">
    <property type="protein sequence ID" value="QOJ79045.1"/>
    <property type="molecule type" value="Genomic_DNA"/>
</dbReference>
<proteinExistence type="predicted"/>
<evidence type="ECO:0000313" key="2">
    <source>
        <dbReference type="Proteomes" id="UP000594121"/>
    </source>
</evidence>
<dbReference type="InParanoid" id="A0A7L9FJS8"/>
<protein>
    <submittedName>
        <fullName evidence="1">Uncharacterized protein</fullName>
    </submittedName>
</protein>
<reference evidence="1 2" key="1">
    <citation type="submission" date="2020-10" db="EMBL/GenBank/DDBJ databases">
        <title>Thermofilum lucidum 3507LT sp. nov. a novel member of Thermofilaceae family isolated from Chile hot spring, and proposal of description order Thermofilales.</title>
        <authorList>
            <person name="Zayulina K.S."/>
            <person name="Elcheninov A.G."/>
            <person name="Toshchakov S.V."/>
            <person name="Kublanov I.V."/>
        </authorList>
    </citation>
    <scope>NUCLEOTIDE SEQUENCE [LARGE SCALE GENOMIC DNA]</scope>
    <source>
        <strain evidence="1 2">3507LT</strain>
    </source>
</reference>
<dbReference type="RefSeq" id="WP_192819017.1">
    <property type="nucleotide sequence ID" value="NZ_CP062310.1"/>
</dbReference>
<name>A0A7L9FJS8_9CREN</name>
<dbReference type="KEGG" id="thel:IG193_00840"/>
<gene>
    <name evidence="1" type="ORF">IG193_00840</name>
</gene>
<keyword evidence="2" id="KW-1185">Reference proteome</keyword>
<sequence length="124" mass="14009">MYTSWYREVRAVKTLEVVLDNWTQGVGERPYVSASFKLSCLERGALRVSYITVALYQGPSLIREVTFSYPQALTISDDYSLSTRLDLPLSADPNCLKTRACYFRVEVGVLSKFGIVPITFTLKP</sequence>